<dbReference type="PROSITE" id="PS51318">
    <property type="entry name" value="TAT"/>
    <property type="match status" value="1"/>
</dbReference>
<dbReference type="Pfam" id="PF09084">
    <property type="entry name" value="NMT1"/>
    <property type="match status" value="1"/>
</dbReference>
<gene>
    <name evidence="6" type="ORF">J2X09_003882</name>
</gene>
<feature type="chain" id="PRO_5046589266" evidence="4">
    <location>
        <begin position="26"/>
        <end position="353"/>
    </location>
</feature>
<evidence type="ECO:0000256" key="1">
    <source>
        <dbReference type="ARBA" id="ARBA00004418"/>
    </source>
</evidence>
<comment type="similarity">
    <text evidence="2">Belongs to the bacterial solute-binding protein SsuA/TauA family.</text>
</comment>
<accession>A0ABU1VF87</accession>
<dbReference type="InterPro" id="IPR015168">
    <property type="entry name" value="SsuA/THI5"/>
</dbReference>
<dbReference type="PANTHER" id="PTHR30024">
    <property type="entry name" value="ALIPHATIC SULFONATES-BINDING PROTEIN-RELATED"/>
    <property type="match status" value="1"/>
</dbReference>
<feature type="domain" description="SsuA/THI5-like" evidence="5">
    <location>
        <begin position="56"/>
        <end position="211"/>
    </location>
</feature>
<evidence type="ECO:0000259" key="5">
    <source>
        <dbReference type="Pfam" id="PF09084"/>
    </source>
</evidence>
<dbReference type="InterPro" id="IPR006311">
    <property type="entry name" value="TAT_signal"/>
</dbReference>
<evidence type="ECO:0000256" key="4">
    <source>
        <dbReference type="SAM" id="SignalP"/>
    </source>
</evidence>
<dbReference type="RefSeq" id="WP_310309056.1">
    <property type="nucleotide sequence ID" value="NZ_JAVDWE010000012.1"/>
</dbReference>
<organism evidence="6 7">
    <name type="scientific">Hydrogenophaga laconesensis</name>
    <dbReference type="NCBI Taxonomy" id="1805971"/>
    <lineage>
        <taxon>Bacteria</taxon>
        <taxon>Pseudomonadati</taxon>
        <taxon>Pseudomonadota</taxon>
        <taxon>Betaproteobacteria</taxon>
        <taxon>Burkholderiales</taxon>
        <taxon>Comamonadaceae</taxon>
        <taxon>Hydrogenophaga</taxon>
    </lineage>
</organism>
<dbReference type="PANTHER" id="PTHR30024:SF47">
    <property type="entry name" value="TAURINE-BINDING PERIPLASMIC PROTEIN"/>
    <property type="match status" value="1"/>
</dbReference>
<sequence>MKWSRRNWGRVCALGVAAVAMPALRAQTAPVAPAAPRPGATRLAIAVDNRTSFCYLPLTIAERLGYFAQEGLDVEVREFPDSAQSLHAVQTGAAHVLSGPYASTIAQQARGQSLQSFVLQGRAPQVVVGVSLETMGHFRGVADLRGRRVGVMATSAASHRVASLVLGKVGLRATDVQYVPLANSAAAVQAFRRGELDAISYTDPTVTHLEQMGALKVVADTRSTRGTAEVFGGPMPSGCLCVPGSFLTQYPRASQALADAMVHALKWLQTAGLSDIIKAVPERHFQGDRALYLAAFTRVREAWTVDGLMPDTGPVTAARMLAQFEEPGSLQRVDLAQTYTNDFARKAKVRFRA</sequence>
<name>A0ABU1VF87_9BURK</name>
<reference evidence="6 7" key="1">
    <citation type="submission" date="2023-07" db="EMBL/GenBank/DDBJ databases">
        <title>Sorghum-associated microbial communities from plants grown in Nebraska, USA.</title>
        <authorList>
            <person name="Schachtman D."/>
        </authorList>
    </citation>
    <scope>NUCLEOTIDE SEQUENCE [LARGE SCALE GENOMIC DNA]</scope>
    <source>
        <strain evidence="6 7">BE240</strain>
    </source>
</reference>
<protein>
    <submittedName>
        <fullName evidence="6">NitT/TauT family transport system substrate-binding protein</fullName>
    </submittedName>
</protein>
<evidence type="ECO:0000256" key="2">
    <source>
        <dbReference type="ARBA" id="ARBA00010742"/>
    </source>
</evidence>
<evidence type="ECO:0000313" key="7">
    <source>
        <dbReference type="Proteomes" id="UP001265550"/>
    </source>
</evidence>
<evidence type="ECO:0000313" key="6">
    <source>
        <dbReference type="EMBL" id="MDR7096127.1"/>
    </source>
</evidence>
<comment type="caution">
    <text evidence="6">The sequence shown here is derived from an EMBL/GenBank/DDBJ whole genome shotgun (WGS) entry which is preliminary data.</text>
</comment>
<comment type="subcellular location">
    <subcellularLocation>
        <location evidence="1">Periplasm</location>
    </subcellularLocation>
</comment>
<dbReference type="Proteomes" id="UP001265550">
    <property type="component" value="Unassembled WGS sequence"/>
</dbReference>
<keyword evidence="7" id="KW-1185">Reference proteome</keyword>
<dbReference type="Gene3D" id="3.40.190.10">
    <property type="entry name" value="Periplasmic binding protein-like II"/>
    <property type="match status" value="2"/>
</dbReference>
<feature type="signal peptide" evidence="4">
    <location>
        <begin position="1"/>
        <end position="25"/>
    </location>
</feature>
<dbReference type="EMBL" id="JAVDWE010000012">
    <property type="protein sequence ID" value="MDR7096127.1"/>
    <property type="molecule type" value="Genomic_DNA"/>
</dbReference>
<proteinExistence type="inferred from homology"/>
<dbReference type="SUPFAM" id="SSF53850">
    <property type="entry name" value="Periplasmic binding protein-like II"/>
    <property type="match status" value="1"/>
</dbReference>
<evidence type="ECO:0000256" key="3">
    <source>
        <dbReference type="ARBA" id="ARBA00022729"/>
    </source>
</evidence>
<keyword evidence="3 4" id="KW-0732">Signal</keyword>